<dbReference type="EMBL" id="QGGY01000002">
    <property type="protein sequence ID" value="PWJ77936.1"/>
    <property type="molecule type" value="Genomic_DNA"/>
</dbReference>
<feature type="transmembrane region" description="Helical" evidence="1">
    <location>
        <begin position="253"/>
        <end position="277"/>
    </location>
</feature>
<keyword evidence="1" id="KW-0812">Transmembrane</keyword>
<name>A0AB73T7K3_9FIRM</name>
<feature type="transmembrane region" description="Helical" evidence="1">
    <location>
        <begin position="127"/>
        <end position="147"/>
    </location>
</feature>
<feature type="transmembrane region" description="Helical" evidence="1">
    <location>
        <begin position="329"/>
        <end position="348"/>
    </location>
</feature>
<keyword evidence="1" id="KW-1133">Transmembrane helix</keyword>
<feature type="transmembrane region" description="Helical" evidence="1">
    <location>
        <begin position="222"/>
        <end position="247"/>
    </location>
</feature>
<reference evidence="2 3" key="1">
    <citation type="submission" date="2018-05" db="EMBL/GenBank/DDBJ databases">
        <authorList>
            <person name="Goeker M."/>
            <person name="Huntemann M."/>
            <person name="Clum A."/>
            <person name="Pillay M."/>
            <person name="Palaniappan K."/>
            <person name="Varghese N."/>
            <person name="Mikhailova N."/>
            <person name="Stamatis D."/>
            <person name="Reddy T."/>
            <person name="Daum C."/>
            <person name="Shapiro N."/>
            <person name="Ivanova N."/>
            <person name="Kyrpides N."/>
            <person name="Woyke T."/>
        </authorList>
    </citation>
    <scope>NUCLEOTIDE SEQUENCE [LARGE SCALE GENOMIC DNA]</scope>
    <source>
        <strain evidence="2 3">DSM 26524</strain>
    </source>
</reference>
<gene>
    <name evidence="2" type="ORF">C7383_10269</name>
</gene>
<evidence type="ECO:0000256" key="1">
    <source>
        <dbReference type="SAM" id="Phobius"/>
    </source>
</evidence>
<accession>A0AB73T7K3</accession>
<comment type="caution">
    <text evidence="2">The sequence shown here is derived from an EMBL/GenBank/DDBJ whole genome shotgun (WGS) entry which is preliminary data.</text>
</comment>
<evidence type="ECO:0008006" key="4">
    <source>
        <dbReference type="Google" id="ProtNLM"/>
    </source>
</evidence>
<dbReference type="RefSeq" id="WP_148409211.1">
    <property type="nucleotide sequence ID" value="NZ_CABJAT010000002.1"/>
</dbReference>
<organism evidence="2 3">
    <name type="scientific">Murimonas intestini</name>
    <dbReference type="NCBI Taxonomy" id="1337051"/>
    <lineage>
        <taxon>Bacteria</taxon>
        <taxon>Bacillati</taxon>
        <taxon>Bacillota</taxon>
        <taxon>Clostridia</taxon>
        <taxon>Lachnospirales</taxon>
        <taxon>Lachnospiraceae</taxon>
        <taxon>Murimonas</taxon>
    </lineage>
</organism>
<sequence>MDTIKTYLENMFMQLPRTPEVLKAKEELLSMMEDKYNELKAEGKTENEAVGIVISEFGNLEELAAELGINAYVTGNRGQNRQAFGGNDDRYDQDRESGREYNSEGFYVTMDAATEFMEEQRKFGIRIGLGVLMCICSPILLIIFGGIGDDDINNLLSWISSGPLLTVGLGFLFLLIAAAVGIFIFSGLRMNKYECLKTEKFYLDFQTESYVREQQEEFKASFTVCLVLGVVLCILSVVPVCVVALVLPDASMSILVCVAALLLLVGVGVWLIIYAGVRNTGYKVLLQEDEYDYKKKEKSRLIEAVSSVYWPVITCIYLGYSFITGRWGSSWMIWVVAGVLYGAVEGILGGTGSRRRR</sequence>
<evidence type="ECO:0000313" key="3">
    <source>
        <dbReference type="Proteomes" id="UP000245412"/>
    </source>
</evidence>
<protein>
    <recommendedName>
        <fullName evidence="4">Beta-carotene 15,15'-monooxygenase</fullName>
    </recommendedName>
</protein>
<dbReference type="AlphaFoldDB" id="A0AB73T7K3"/>
<keyword evidence="3" id="KW-1185">Reference proteome</keyword>
<feature type="transmembrane region" description="Helical" evidence="1">
    <location>
        <begin position="167"/>
        <end position="188"/>
    </location>
</feature>
<dbReference type="NCBIfam" id="NF038403">
    <property type="entry name" value="perm_prefix_1"/>
    <property type="match status" value="1"/>
</dbReference>
<dbReference type="Proteomes" id="UP000245412">
    <property type="component" value="Unassembled WGS sequence"/>
</dbReference>
<feature type="transmembrane region" description="Helical" evidence="1">
    <location>
        <begin position="301"/>
        <end position="323"/>
    </location>
</feature>
<keyword evidence="1" id="KW-0472">Membrane</keyword>
<dbReference type="InterPro" id="IPR047928">
    <property type="entry name" value="Perm_prefix_1"/>
</dbReference>
<proteinExistence type="predicted"/>
<evidence type="ECO:0000313" key="2">
    <source>
        <dbReference type="EMBL" id="PWJ77936.1"/>
    </source>
</evidence>